<dbReference type="STRING" id="594679.SD28_01210"/>
<dbReference type="RefSeq" id="WP_039123292.1">
    <property type="nucleotide sequence ID" value="NZ_CP010427.1"/>
</dbReference>
<dbReference type="OrthoDB" id="5606294at2"/>
<keyword evidence="3" id="KW-1185">Reference proteome</keyword>
<dbReference type="KEGG" id="fgu:SD28_01210"/>
<keyword evidence="1" id="KW-0472">Membrane</keyword>
<evidence type="ECO:0000313" key="2">
    <source>
        <dbReference type="EMBL" id="AJC48373.1"/>
    </source>
</evidence>
<dbReference type="Proteomes" id="UP000031104">
    <property type="component" value="Chromosome"/>
</dbReference>
<keyword evidence="1" id="KW-1133">Transmembrane helix</keyword>
<evidence type="ECO:0000256" key="1">
    <source>
        <dbReference type="SAM" id="Phobius"/>
    </source>
</evidence>
<organism evidence="2 3">
    <name type="scientific">Allofrancisella guangzhouensis</name>
    <dbReference type="NCBI Taxonomy" id="594679"/>
    <lineage>
        <taxon>Bacteria</taxon>
        <taxon>Pseudomonadati</taxon>
        <taxon>Pseudomonadota</taxon>
        <taxon>Gammaproteobacteria</taxon>
        <taxon>Thiotrichales</taxon>
        <taxon>Francisellaceae</taxon>
        <taxon>Allofrancisella</taxon>
    </lineage>
</organism>
<name>A0A0A8E2Y7_9GAMM</name>
<protein>
    <submittedName>
        <fullName evidence="2">Uncharacterized protein</fullName>
    </submittedName>
</protein>
<gene>
    <name evidence="2" type="ORF">SD28_01210</name>
</gene>
<feature type="transmembrane region" description="Helical" evidence="1">
    <location>
        <begin position="232"/>
        <end position="253"/>
    </location>
</feature>
<dbReference type="AlphaFoldDB" id="A0A0A8E2Y7"/>
<keyword evidence="1" id="KW-0812">Transmembrane</keyword>
<dbReference type="HOGENOM" id="CLU_1014716_0_0_6"/>
<accession>A0A0A8E2Y7</accession>
<dbReference type="EMBL" id="CP010427">
    <property type="protein sequence ID" value="AJC48373.1"/>
    <property type="molecule type" value="Genomic_DNA"/>
</dbReference>
<proteinExistence type="predicted"/>
<evidence type="ECO:0000313" key="3">
    <source>
        <dbReference type="Proteomes" id="UP000031104"/>
    </source>
</evidence>
<reference evidence="2 3" key="1">
    <citation type="submission" date="2014-12" db="EMBL/GenBank/DDBJ databases">
        <title>Complete genome sequence of Francisella guanzhouensis strain 08HL01032 isolated from air-conditioning system in China.</title>
        <authorList>
            <person name="Svensson D."/>
            <person name="Ohrman C."/>
            <person name="Backman S."/>
            <person name="Karlsson E."/>
            <person name="Nilsson E."/>
            <person name="Bystrom M."/>
            <person name="Larkeryd A."/>
            <person name="Stenberg P."/>
            <person name="Scholtz H.C."/>
            <person name="Forsman M."/>
            <person name="Sjodin A."/>
        </authorList>
    </citation>
    <scope>NUCLEOTIDE SEQUENCE [LARGE SCALE GENOMIC DNA]</scope>
    <source>
        <strain evidence="2 3">08HL01032</strain>
    </source>
</reference>
<sequence length="274" mass="31988">MDKADLKKISPNKLKQLDLMVLLNILHRVGFKTENIIFESRLSLSQSGRLIEDIVFDQDGIKLIVNMGILSANSTLPDHLLDFFSIFNDSMSFTILNALASKLLKHQINMLLIEQSDNLKHLYLNGDVLFTRNDNFFYSLSSYNSLFERTLAQYQLNAKSEWKLDLINKASYLNKKTNFTNMHLGSKLLSSRLHLVITLQSEYLFNEDECKEISQHIERLVLSKIFDINREYIMVTVWLIVHPIKITFIPFALSQNTKLMNYKIKIYERDEYGH</sequence>